<organism evidence="2 3">
    <name type="scientific">Nonomuraea endophytica</name>
    <dbReference type="NCBI Taxonomy" id="714136"/>
    <lineage>
        <taxon>Bacteria</taxon>
        <taxon>Bacillati</taxon>
        <taxon>Actinomycetota</taxon>
        <taxon>Actinomycetes</taxon>
        <taxon>Streptosporangiales</taxon>
        <taxon>Streptosporangiaceae</taxon>
        <taxon>Nonomuraea</taxon>
    </lineage>
</organism>
<accession>A0A7W8EJG9</accession>
<comment type="caution">
    <text evidence="2">The sequence shown here is derived from an EMBL/GenBank/DDBJ whole genome shotgun (WGS) entry which is preliminary data.</text>
</comment>
<proteinExistence type="predicted"/>
<dbReference type="Proteomes" id="UP000568380">
    <property type="component" value="Unassembled WGS sequence"/>
</dbReference>
<feature type="region of interest" description="Disordered" evidence="1">
    <location>
        <begin position="1"/>
        <end position="47"/>
    </location>
</feature>
<sequence>MQLATKAAAGLALPDLEDLDGGQRGVPMPPGSGIEAVGLDRDGGATPYHPTGAIRLDADEHALALAVAFLALRRPQDR</sequence>
<evidence type="ECO:0000256" key="1">
    <source>
        <dbReference type="SAM" id="MobiDB-lite"/>
    </source>
</evidence>
<protein>
    <submittedName>
        <fullName evidence="2">Uncharacterized protein</fullName>
    </submittedName>
</protein>
<name>A0A7W8EJG9_9ACTN</name>
<dbReference type="RefSeq" id="WP_184968879.1">
    <property type="nucleotide sequence ID" value="NZ_JACHIN010000010.1"/>
</dbReference>
<keyword evidence="3" id="KW-1185">Reference proteome</keyword>
<dbReference type="AlphaFoldDB" id="A0A7W8EJG9"/>
<reference evidence="2 3" key="1">
    <citation type="submission" date="2020-08" db="EMBL/GenBank/DDBJ databases">
        <title>Genomic Encyclopedia of Type Strains, Phase IV (KMG-IV): sequencing the most valuable type-strain genomes for metagenomic binning, comparative biology and taxonomic classification.</title>
        <authorList>
            <person name="Goeker M."/>
        </authorList>
    </citation>
    <scope>NUCLEOTIDE SEQUENCE [LARGE SCALE GENOMIC DNA]</scope>
    <source>
        <strain evidence="2 3">DSM 45385</strain>
    </source>
</reference>
<evidence type="ECO:0000313" key="3">
    <source>
        <dbReference type="Proteomes" id="UP000568380"/>
    </source>
</evidence>
<evidence type="ECO:0000313" key="2">
    <source>
        <dbReference type="EMBL" id="MBB5081506.1"/>
    </source>
</evidence>
<gene>
    <name evidence="2" type="ORF">HNR40_007001</name>
</gene>
<dbReference type="EMBL" id="JACHIN010000010">
    <property type="protein sequence ID" value="MBB5081506.1"/>
    <property type="molecule type" value="Genomic_DNA"/>
</dbReference>